<accession>A0A328C304</accession>
<name>A0A328C304_9PAST</name>
<evidence type="ECO:0000313" key="2">
    <source>
        <dbReference type="Proteomes" id="UP000248689"/>
    </source>
</evidence>
<dbReference type="Pfam" id="PF06185">
    <property type="entry name" value="YecM"/>
    <property type="match status" value="1"/>
</dbReference>
<dbReference type="Proteomes" id="UP000248689">
    <property type="component" value="Unassembled WGS sequence"/>
</dbReference>
<dbReference type="PANTHER" id="PTHR37519">
    <property type="match status" value="1"/>
</dbReference>
<dbReference type="NCBIfam" id="NF008680">
    <property type="entry name" value="PRK11700.1-3"/>
    <property type="match status" value="1"/>
</dbReference>
<proteinExistence type="predicted"/>
<evidence type="ECO:0000313" key="1">
    <source>
        <dbReference type="EMBL" id="RAL19440.1"/>
    </source>
</evidence>
<gene>
    <name evidence="1" type="ORF">C5N92_03060</name>
</gene>
<organism evidence="1 2">
    <name type="scientific">Glaesserella australis</name>
    <dbReference type="NCBI Taxonomy" id="2094024"/>
    <lineage>
        <taxon>Bacteria</taxon>
        <taxon>Pseudomonadati</taxon>
        <taxon>Pseudomonadota</taxon>
        <taxon>Gammaproteobacteria</taxon>
        <taxon>Pasteurellales</taxon>
        <taxon>Pasteurellaceae</taxon>
        <taxon>Glaesserella</taxon>
    </lineage>
</organism>
<keyword evidence="2" id="KW-1185">Reference proteome</keyword>
<dbReference type="Gene3D" id="3.10.180.10">
    <property type="entry name" value="2,3-Dihydroxybiphenyl 1,2-Dioxygenase, domain 1"/>
    <property type="match status" value="1"/>
</dbReference>
<dbReference type="SUPFAM" id="SSF54593">
    <property type="entry name" value="Glyoxalase/Bleomycin resistance protein/Dihydroxybiphenyl dioxygenase"/>
    <property type="match status" value="1"/>
</dbReference>
<protein>
    <submittedName>
        <fullName evidence="1">Metalloprotein</fullName>
    </submittedName>
</protein>
<dbReference type="RefSeq" id="WP_111749404.1">
    <property type="nucleotide sequence ID" value="NZ_PTPX01000006.1"/>
</dbReference>
<dbReference type="GO" id="GO:0005829">
    <property type="term" value="C:cytosol"/>
    <property type="evidence" value="ECO:0007669"/>
    <property type="project" value="TreeGrafter"/>
</dbReference>
<reference evidence="2" key="1">
    <citation type="submission" date="2018-02" db="EMBL/GenBank/DDBJ databases">
        <title>Glaesserella australis sp. nov., isolated from the lungs of pigs.</title>
        <authorList>
            <person name="Turni C."/>
            <person name="Christensen H."/>
        </authorList>
    </citation>
    <scope>NUCLEOTIDE SEQUENCE [LARGE SCALE GENOMIC DNA]</scope>
    <source>
        <strain evidence="2">HS4635</strain>
    </source>
</reference>
<dbReference type="InterPro" id="IPR010393">
    <property type="entry name" value="DUF991_YecM-like"/>
</dbReference>
<sequence>MILKNTDKSSEFANFFTNLTACFGDLAVFEQKIQQIAEIAKIDLSRYQIDHLAVRMNSNELAEQWRALLLNGSTLLKESEVNGRPIGLFTLNQPLNFCGQQVSVIELPFPKGKIYAEQGWEHIELVVPMLENESVEDWCKRIDSHFSLQNNPELKVKFSQPQVNGERLPNPSVAISLKNATYRNFCCLKLHPYDINTIVCSESNL</sequence>
<dbReference type="InterPro" id="IPR029068">
    <property type="entry name" value="Glyas_Bleomycin-R_OHBP_Dase"/>
</dbReference>
<dbReference type="OrthoDB" id="5689462at2"/>
<comment type="caution">
    <text evidence="1">The sequence shown here is derived from an EMBL/GenBank/DDBJ whole genome shotgun (WGS) entry which is preliminary data.</text>
</comment>
<dbReference type="PANTHER" id="PTHR37519:SF1">
    <property type="entry name" value="DIHYDROXYBIPHENYL DIOXYGENASE DOMAIN-CONTAINING PROTEIN"/>
    <property type="match status" value="1"/>
</dbReference>
<dbReference type="AlphaFoldDB" id="A0A328C304"/>
<dbReference type="EMBL" id="PTPX01000006">
    <property type="protein sequence ID" value="RAL19440.1"/>
    <property type="molecule type" value="Genomic_DNA"/>
</dbReference>